<dbReference type="Proteomes" id="UP000724584">
    <property type="component" value="Unassembled WGS sequence"/>
</dbReference>
<name>A0ACB7P6T0_9PEZI</name>
<sequence>MNTTSSASPLNPPGNASFDIRRRYGKPSHFNSVNAPSNAVHVENVLFRHPGYPDTHNILFSLSALDGPGGVHHETARIACALLANSRWDGFLSTTRDGPATLEGPEDALTQPSYYFRLPDSVDERYPIVPDFASFRFPHDNLPPSWLHPSLVIPKATTHQPREGGFANIALARDISCRLTNHSLGTESAHLIPQTEFSWFADNAMFRYALWGDCVTTDDPRNAVLLRSDIQTLFNAQRFVLVPKKGAWVSHVLYGSPNDEMATLYHNVELQPLKEVAVEFLLARFAWAVVTNLLQDPILLGFSFGEAIGCRRPAPSAATAPGRFLGHSVTAVFARCTFILPGPLVRNLLVMRTQTLTQTVREMSGDRYLAEFGPRSTSGLRSRSKSPRKRIRNSSALGDDDQVEGSEDEAWEEESRGRPLKR</sequence>
<reference evidence="1 2" key="1">
    <citation type="journal article" date="2021" name="Nat. Commun.">
        <title>Genetic determinants of endophytism in the Arabidopsis root mycobiome.</title>
        <authorList>
            <person name="Mesny F."/>
            <person name="Miyauchi S."/>
            <person name="Thiergart T."/>
            <person name="Pickel B."/>
            <person name="Atanasova L."/>
            <person name="Karlsson M."/>
            <person name="Huettel B."/>
            <person name="Barry K.W."/>
            <person name="Haridas S."/>
            <person name="Chen C."/>
            <person name="Bauer D."/>
            <person name="Andreopoulos W."/>
            <person name="Pangilinan J."/>
            <person name="LaButti K."/>
            <person name="Riley R."/>
            <person name="Lipzen A."/>
            <person name="Clum A."/>
            <person name="Drula E."/>
            <person name="Henrissat B."/>
            <person name="Kohler A."/>
            <person name="Grigoriev I.V."/>
            <person name="Martin F.M."/>
            <person name="Hacquard S."/>
        </authorList>
    </citation>
    <scope>NUCLEOTIDE SEQUENCE [LARGE SCALE GENOMIC DNA]</scope>
    <source>
        <strain evidence="1 2">MPI-SDFR-AT-0079</strain>
    </source>
</reference>
<gene>
    <name evidence="1" type="ORF">F5144DRAFT_612484</name>
</gene>
<evidence type="ECO:0000313" key="1">
    <source>
        <dbReference type="EMBL" id="KAH6631939.1"/>
    </source>
</evidence>
<evidence type="ECO:0000313" key="2">
    <source>
        <dbReference type="Proteomes" id="UP000724584"/>
    </source>
</evidence>
<accession>A0ACB7P6T0</accession>
<proteinExistence type="predicted"/>
<organism evidence="1 2">
    <name type="scientific">Chaetomium tenue</name>
    <dbReference type="NCBI Taxonomy" id="1854479"/>
    <lineage>
        <taxon>Eukaryota</taxon>
        <taxon>Fungi</taxon>
        <taxon>Dikarya</taxon>
        <taxon>Ascomycota</taxon>
        <taxon>Pezizomycotina</taxon>
        <taxon>Sordariomycetes</taxon>
        <taxon>Sordariomycetidae</taxon>
        <taxon>Sordariales</taxon>
        <taxon>Chaetomiaceae</taxon>
        <taxon>Chaetomium</taxon>
    </lineage>
</organism>
<protein>
    <submittedName>
        <fullName evidence="1">Uncharacterized protein</fullName>
    </submittedName>
</protein>
<keyword evidence="2" id="KW-1185">Reference proteome</keyword>
<dbReference type="EMBL" id="JAGIZQ010000004">
    <property type="protein sequence ID" value="KAH6631939.1"/>
    <property type="molecule type" value="Genomic_DNA"/>
</dbReference>
<comment type="caution">
    <text evidence="1">The sequence shown here is derived from an EMBL/GenBank/DDBJ whole genome shotgun (WGS) entry which is preliminary data.</text>
</comment>